<feature type="transmembrane region" description="Helical" evidence="1">
    <location>
        <begin position="275"/>
        <end position="296"/>
    </location>
</feature>
<reference evidence="3 4" key="1">
    <citation type="submission" date="2021-06" db="EMBL/GenBank/DDBJ databases">
        <title>Sphingomonas sp. XMGL2, whole genome shotgun sequencing project.</title>
        <authorList>
            <person name="Zhao G."/>
            <person name="Shen L."/>
        </authorList>
    </citation>
    <scope>NUCLEOTIDE SEQUENCE [LARGE SCALE GENOMIC DNA]</scope>
    <source>
        <strain evidence="3 4">XMGL2</strain>
    </source>
</reference>
<feature type="domain" description="Peptidase M56" evidence="2">
    <location>
        <begin position="11"/>
        <end position="269"/>
    </location>
</feature>
<protein>
    <submittedName>
        <fullName evidence="3">M56 family metallopeptidase</fullName>
    </submittedName>
</protein>
<gene>
    <name evidence="3" type="ORF">KOF26_06540</name>
</gene>
<evidence type="ECO:0000259" key="2">
    <source>
        <dbReference type="Pfam" id="PF05569"/>
    </source>
</evidence>
<evidence type="ECO:0000256" key="1">
    <source>
        <dbReference type="SAM" id="Phobius"/>
    </source>
</evidence>
<keyword evidence="4" id="KW-1185">Reference proteome</keyword>
<sequence length="444" mass="45381">MSPFAAWLLTTLAASTALMLLVLGVRGAVRRWIGPGLAYALWALPAARMILPPLAIDGAGELPLAGPIARKMLVLASGTAGGSDVSGQWALPSGWFIMLAIWAAGAAALLGIHAIRHFAFCHRLRATGTASGRVGKVRIIAADVDGPVAFGVFRRFVAVPRDFALAYDEREQALALAHECAHHARGDLVANWAALVMLAVHWWNPVAWIASRAFHDDQEFAADAHVLARAGRSAVAPYAALLAKAAGVGAPPVCNLNARSSLKGRLMMLDQKPRSMRAVVIGGSLMLLCGGAALAASAVQPGRAPAAAGKQAVTIAVKPDGSGAYALIVGGRSVAPGAALPGGLTLPASFGKGGGCDLKAAAKPSAHAIKGIGGEQTYTVMCASAAPASVRATLDEGLASLRKMRASVATQQASAAFPETERAHALGAIDRSIREVQGSLAGLG</sequence>
<dbReference type="Pfam" id="PF05569">
    <property type="entry name" value="Peptidase_M56"/>
    <property type="match status" value="1"/>
</dbReference>
<dbReference type="InterPro" id="IPR052173">
    <property type="entry name" value="Beta-lactam_resp_regulator"/>
</dbReference>
<dbReference type="PANTHER" id="PTHR34978:SF3">
    <property type="entry name" value="SLR0241 PROTEIN"/>
    <property type="match status" value="1"/>
</dbReference>
<name>A0ABS6BGU8_9SPHN</name>
<organism evidence="3 4">
    <name type="scientific">Sphingomonas quercus</name>
    <dbReference type="NCBI Taxonomy" id="2842451"/>
    <lineage>
        <taxon>Bacteria</taxon>
        <taxon>Pseudomonadati</taxon>
        <taxon>Pseudomonadota</taxon>
        <taxon>Alphaproteobacteria</taxon>
        <taxon>Sphingomonadales</taxon>
        <taxon>Sphingomonadaceae</taxon>
        <taxon>Sphingomonas</taxon>
    </lineage>
</organism>
<dbReference type="PANTHER" id="PTHR34978">
    <property type="entry name" value="POSSIBLE SENSOR-TRANSDUCER PROTEIN BLAR"/>
    <property type="match status" value="1"/>
</dbReference>
<comment type="caution">
    <text evidence="3">The sequence shown here is derived from an EMBL/GenBank/DDBJ whole genome shotgun (WGS) entry which is preliminary data.</text>
</comment>
<feature type="transmembrane region" description="Helical" evidence="1">
    <location>
        <begin position="95"/>
        <end position="115"/>
    </location>
</feature>
<accession>A0ABS6BGU8</accession>
<dbReference type="CDD" id="cd07341">
    <property type="entry name" value="M56_BlaR1_MecR1_like"/>
    <property type="match status" value="1"/>
</dbReference>
<keyword evidence="1" id="KW-0472">Membrane</keyword>
<keyword evidence="1" id="KW-0812">Transmembrane</keyword>
<evidence type="ECO:0000313" key="3">
    <source>
        <dbReference type="EMBL" id="MBU3077522.1"/>
    </source>
</evidence>
<dbReference type="InterPro" id="IPR008756">
    <property type="entry name" value="Peptidase_M56"/>
</dbReference>
<keyword evidence="1" id="KW-1133">Transmembrane helix</keyword>
<evidence type="ECO:0000313" key="4">
    <source>
        <dbReference type="Proteomes" id="UP000776276"/>
    </source>
</evidence>
<dbReference type="EMBL" id="JAHKRT010000003">
    <property type="protein sequence ID" value="MBU3077522.1"/>
    <property type="molecule type" value="Genomic_DNA"/>
</dbReference>
<dbReference type="Proteomes" id="UP000776276">
    <property type="component" value="Unassembled WGS sequence"/>
</dbReference>
<proteinExistence type="predicted"/>
<dbReference type="RefSeq" id="WP_216322106.1">
    <property type="nucleotide sequence ID" value="NZ_JAHKRT010000003.1"/>
</dbReference>